<comment type="similarity">
    <text evidence="2">Belongs to the 2-oxoacid dehydrogenase family.</text>
</comment>
<name>A0A1I4E462_9EURY</name>
<dbReference type="Gene3D" id="4.10.320.10">
    <property type="entry name" value="E3-binding domain"/>
    <property type="match status" value="2"/>
</dbReference>
<evidence type="ECO:0000256" key="5">
    <source>
        <dbReference type="ARBA" id="ARBA00023315"/>
    </source>
</evidence>
<evidence type="ECO:0000259" key="8">
    <source>
        <dbReference type="PROSITE" id="PS51826"/>
    </source>
</evidence>
<dbReference type="Gene3D" id="2.40.50.100">
    <property type="match status" value="1"/>
</dbReference>
<feature type="compositionally biased region" description="Low complexity" evidence="6">
    <location>
        <begin position="112"/>
        <end position="149"/>
    </location>
</feature>
<dbReference type="InterPro" id="IPR036102">
    <property type="entry name" value="OsmC/Ohrsf"/>
</dbReference>
<proteinExistence type="inferred from homology"/>
<dbReference type="GO" id="GO:0005737">
    <property type="term" value="C:cytoplasm"/>
    <property type="evidence" value="ECO:0007669"/>
    <property type="project" value="TreeGrafter"/>
</dbReference>
<dbReference type="AlphaFoldDB" id="A0A1I4E462"/>
<evidence type="ECO:0000256" key="3">
    <source>
        <dbReference type="ARBA" id="ARBA00022679"/>
    </source>
</evidence>
<dbReference type="PROSITE" id="PS51826">
    <property type="entry name" value="PSBD"/>
    <property type="match status" value="2"/>
</dbReference>
<dbReference type="InterPro" id="IPR001078">
    <property type="entry name" value="2-oxoacid_DH_actylTfrase"/>
</dbReference>
<comment type="cofactor">
    <cofactor evidence="1">
        <name>(R)-lipoate</name>
        <dbReference type="ChEBI" id="CHEBI:83088"/>
    </cofactor>
</comment>
<dbReference type="PANTHER" id="PTHR43178:SF5">
    <property type="entry name" value="LIPOAMIDE ACYLTRANSFERASE COMPONENT OF BRANCHED-CHAIN ALPHA-KETO ACID DEHYDROGENASE COMPLEX, MITOCHONDRIAL"/>
    <property type="match status" value="1"/>
</dbReference>
<dbReference type="InterPro" id="IPR011053">
    <property type="entry name" value="Single_hybrid_motif"/>
</dbReference>
<dbReference type="Gene3D" id="3.30.300.20">
    <property type="match status" value="1"/>
</dbReference>
<dbReference type="PROSITE" id="PS00189">
    <property type="entry name" value="LIPOYL"/>
    <property type="match status" value="1"/>
</dbReference>
<dbReference type="InterPro" id="IPR004167">
    <property type="entry name" value="PSBD"/>
</dbReference>
<dbReference type="GO" id="GO:0031405">
    <property type="term" value="F:lipoic acid binding"/>
    <property type="evidence" value="ECO:0007669"/>
    <property type="project" value="TreeGrafter"/>
</dbReference>
<dbReference type="Pfam" id="PF00198">
    <property type="entry name" value="2-oxoacid_dh"/>
    <property type="match status" value="1"/>
</dbReference>
<protein>
    <submittedName>
        <fullName evidence="9">Pyruvate dehydrogenase E2 component (Dihydrolipoamide acetyltransferase)</fullName>
    </submittedName>
</protein>
<evidence type="ECO:0000259" key="7">
    <source>
        <dbReference type="PROSITE" id="PS50968"/>
    </source>
</evidence>
<dbReference type="PANTHER" id="PTHR43178">
    <property type="entry name" value="DIHYDROLIPOAMIDE ACETYLTRANSFERASE COMPONENT OF PYRUVATE DEHYDROGENASE COMPLEX"/>
    <property type="match status" value="1"/>
</dbReference>
<feature type="region of interest" description="Disordered" evidence="6">
    <location>
        <begin position="112"/>
        <end position="269"/>
    </location>
</feature>
<organism evidence="9 10">
    <name type="scientific">Halogranum rubrum</name>
    <dbReference type="NCBI Taxonomy" id="553466"/>
    <lineage>
        <taxon>Archaea</taxon>
        <taxon>Methanobacteriati</taxon>
        <taxon>Methanobacteriota</taxon>
        <taxon>Stenosarchaea group</taxon>
        <taxon>Halobacteria</taxon>
        <taxon>Halobacteriales</taxon>
        <taxon>Haloferacaceae</taxon>
    </lineage>
</organism>
<dbReference type="GO" id="GO:0016407">
    <property type="term" value="F:acetyltransferase activity"/>
    <property type="evidence" value="ECO:0007669"/>
    <property type="project" value="TreeGrafter"/>
</dbReference>
<dbReference type="InterPro" id="IPR015946">
    <property type="entry name" value="KH_dom-like_a/b"/>
</dbReference>
<evidence type="ECO:0000256" key="1">
    <source>
        <dbReference type="ARBA" id="ARBA00001938"/>
    </source>
</evidence>
<dbReference type="EMBL" id="FOTC01000002">
    <property type="protein sequence ID" value="SFL00628.1"/>
    <property type="molecule type" value="Genomic_DNA"/>
</dbReference>
<evidence type="ECO:0000256" key="4">
    <source>
        <dbReference type="ARBA" id="ARBA00022823"/>
    </source>
</evidence>
<dbReference type="InterPro" id="IPR003718">
    <property type="entry name" value="OsmC/Ohr_fam"/>
</dbReference>
<reference evidence="10" key="1">
    <citation type="submission" date="2016-10" db="EMBL/GenBank/DDBJ databases">
        <authorList>
            <person name="Varghese N."/>
            <person name="Submissions S."/>
        </authorList>
    </citation>
    <scope>NUCLEOTIDE SEQUENCE [LARGE SCALE GENOMIC DNA]</scope>
    <source>
        <strain evidence="10">CGMCC 1.7738</strain>
    </source>
</reference>
<dbReference type="Pfam" id="PF02817">
    <property type="entry name" value="E3_binding"/>
    <property type="match status" value="2"/>
</dbReference>
<dbReference type="STRING" id="553466.SAMN04487950_1893"/>
<dbReference type="CDD" id="cd06849">
    <property type="entry name" value="lipoyl_domain"/>
    <property type="match status" value="1"/>
</dbReference>
<feature type="compositionally biased region" description="Basic and acidic residues" evidence="6">
    <location>
        <begin position="151"/>
        <end position="163"/>
    </location>
</feature>
<gene>
    <name evidence="9" type="ORF">SAMN04487950_1893</name>
</gene>
<dbReference type="InterPro" id="IPR050743">
    <property type="entry name" value="2-oxoacid_DH_E2_comp"/>
</dbReference>
<dbReference type="SUPFAM" id="SSF82784">
    <property type="entry name" value="OsmC-like"/>
    <property type="match status" value="1"/>
</dbReference>
<dbReference type="Pfam" id="PF00364">
    <property type="entry name" value="Biotin_lipoyl"/>
    <property type="match status" value="1"/>
</dbReference>
<keyword evidence="5" id="KW-0012">Acyltransferase</keyword>
<evidence type="ECO:0000256" key="6">
    <source>
        <dbReference type="SAM" id="MobiDB-lite"/>
    </source>
</evidence>
<dbReference type="SUPFAM" id="SSF52777">
    <property type="entry name" value="CoA-dependent acyltransferases"/>
    <property type="match status" value="1"/>
</dbReference>
<dbReference type="PROSITE" id="PS50968">
    <property type="entry name" value="BIOTINYL_LIPOYL"/>
    <property type="match status" value="1"/>
</dbReference>
<dbReference type="SUPFAM" id="SSF47005">
    <property type="entry name" value="Peripheral subunit-binding domain of 2-oxo acid dehydrogenase complex"/>
    <property type="match status" value="2"/>
</dbReference>
<evidence type="ECO:0000313" key="9">
    <source>
        <dbReference type="EMBL" id="SFL00628.1"/>
    </source>
</evidence>
<evidence type="ECO:0000256" key="2">
    <source>
        <dbReference type="ARBA" id="ARBA00007317"/>
    </source>
</evidence>
<evidence type="ECO:0000313" key="10">
    <source>
        <dbReference type="Proteomes" id="UP000199607"/>
    </source>
</evidence>
<keyword evidence="3 9" id="KW-0808">Transferase</keyword>
<feature type="domain" description="Lipoyl-binding" evidence="7">
    <location>
        <begin position="22"/>
        <end position="97"/>
    </location>
</feature>
<dbReference type="InterPro" id="IPR000089">
    <property type="entry name" value="Biotin_lipoyl"/>
</dbReference>
<dbReference type="InterPro" id="IPR036625">
    <property type="entry name" value="E3-bd_dom_sf"/>
</dbReference>
<dbReference type="Proteomes" id="UP000199607">
    <property type="component" value="Unassembled WGS sequence"/>
</dbReference>
<keyword evidence="4" id="KW-0450">Lipoyl</keyword>
<dbReference type="InterPro" id="IPR023213">
    <property type="entry name" value="CAT-like_dom_sf"/>
</dbReference>
<keyword evidence="10" id="KW-1185">Reference proteome</keyword>
<dbReference type="SUPFAM" id="SSF51230">
    <property type="entry name" value="Single hybrid motif"/>
    <property type="match status" value="1"/>
</dbReference>
<feature type="compositionally biased region" description="Low complexity" evidence="6">
    <location>
        <begin position="197"/>
        <end position="209"/>
    </location>
</feature>
<feature type="domain" description="Peripheral subunit-binding (PSBD)" evidence="8">
    <location>
        <begin position="162"/>
        <end position="199"/>
    </location>
</feature>
<feature type="domain" description="Peripheral subunit-binding (PSBD)" evidence="8">
    <location>
        <begin position="212"/>
        <end position="249"/>
    </location>
</feature>
<dbReference type="Gene3D" id="3.30.559.10">
    <property type="entry name" value="Chloramphenicol acetyltransferase-like domain"/>
    <property type="match status" value="1"/>
</dbReference>
<keyword evidence="9" id="KW-0670">Pyruvate</keyword>
<dbReference type="InterPro" id="IPR003016">
    <property type="entry name" value="2-oxoA_DH_lipoyl-BS"/>
</dbReference>
<dbReference type="Pfam" id="PF02566">
    <property type="entry name" value="OsmC"/>
    <property type="match status" value="1"/>
</dbReference>
<accession>A0A1I4E462</accession>
<sequence length="630" mass="66060">MVSASSDRIDLSRTNVCFGTMGYIVKMPKLGMEMKSGTITRWVVDEGETVEKGDVVAEIESEKTAAEIEAREAGVLRQRFMSEGDETAPGGSLAILAGADEDISPLVAEVDGASVSAESESGEQATESGSATSSDGQSGQSGQADQTAAVTKRDDGAADDVRASPRAKQQATELGVDLTRVTGTGPQGAITEDDVTAAAESGAGGSAASDVRASPRATKRAEELGVDLTRVEGTGYQGAITEEDVESASAERGDDASGAGRTTDRPLSGMRQTIANRLGTSYREAVHVTEHRTADAEALLSAATAASETFSADVSVTDVLLRSLSAALTDHPEFNATFEDDVHRLHEDHNLCVAVDVEEGLIAPVVRNVGSDHIVDIAEKRARVTERALSGEYSMDDLSGGTFTVTNLGVLGVESFDPVINPPQVAILGVNAIAERPTKGDDGGVEFRRALPLDLSFDHRVVDGADAARFLDTLVGHLEDPWPLLEGVDRREATPVELPEGKVSASVDPAFDGSISAGSFEYSFAVTEQLGGSEDAPTPVDFFLGALSACLSSSIGVQANMRDIDFDDITVDVEATPPEGSVESLAVHVTVATDADDAIIDRIVNNGERTCHVAELLREDLPVEVSWERA</sequence>